<dbReference type="Proteomes" id="UP000095463">
    <property type="component" value="Unassembled WGS sequence"/>
</dbReference>
<sequence>MEIFELHRGTSPVILAFPHTGTYVPPAIWDQLDDNGKILADTDWHIHQLYRALLPGASTIRATHHRYVIDVGRNPTGASLYPGQNTTGLVPETDFDGMPIWSEGEYADAAETQRRLAVFHAPYHTALAAEVARVRATHGVAILFDCHSIRSNIPFLFQGKLPDFNVGTADGTSCAPAVEAAVLDVARSAEGYTSVLNGRFKGGWTTRHYSNQAGGVETIQLELAQATHLVAEAPPFALDPGKSERLRAHLGEMLQRLEALAPSLAEAQP</sequence>
<dbReference type="InterPro" id="IPR007709">
    <property type="entry name" value="N-FG_amidohydro"/>
</dbReference>
<dbReference type="EMBL" id="LAJE02000239">
    <property type="protein sequence ID" value="OEO30001.1"/>
    <property type="molecule type" value="Genomic_DNA"/>
</dbReference>
<name>A0A1E5XN57_9HYPH</name>
<evidence type="ECO:0000313" key="2">
    <source>
        <dbReference type="Proteomes" id="UP000095463"/>
    </source>
</evidence>
<dbReference type="AlphaFoldDB" id="A0A1E5XN57"/>
<reference evidence="1 2" key="1">
    <citation type="journal article" date="2015" name="Genome Announc.">
        <title>Genome Assemblies of Three Soil-Associated Devosia species: D. insulae, D. limi, and D. soli.</title>
        <authorList>
            <person name="Hassan Y.I."/>
            <person name="Lepp D."/>
            <person name="Zhou T."/>
        </authorList>
    </citation>
    <scope>NUCLEOTIDE SEQUENCE [LARGE SCALE GENOMIC DNA]</scope>
    <source>
        <strain evidence="1 2">DS-56</strain>
    </source>
</reference>
<gene>
    <name evidence="1" type="ORF">VW23_023395</name>
</gene>
<organism evidence="1 2">
    <name type="scientific">Devosia insulae DS-56</name>
    <dbReference type="NCBI Taxonomy" id="1116389"/>
    <lineage>
        <taxon>Bacteria</taxon>
        <taxon>Pseudomonadati</taxon>
        <taxon>Pseudomonadota</taxon>
        <taxon>Alphaproteobacteria</taxon>
        <taxon>Hyphomicrobiales</taxon>
        <taxon>Devosiaceae</taxon>
        <taxon>Devosia</taxon>
    </lineage>
</organism>
<dbReference type="Pfam" id="PF05013">
    <property type="entry name" value="FGase"/>
    <property type="match status" value="1"/>
</dbReference>
<dbReference type="RefSeq" id="WP_069910777.1">
    <property type="nucleotide sequence ID" value="NZ_LAJE02000239.1"/>
</dbReference>
<protein>
    <submittedName>
        <fullName evidence="1">N-formylglutamate deformylase</fullName>
    </submittedName>
</protein>
<comment type="caution">
    <text evidence="1">The sequence shown here is derived from an EMBL/GenBank/DDBJ whole genome shotgun (WGS) entry which is preliminary data.</text>
</comment>
<dbReference type="SUPFAM" id="SSF53187">
    <property type="entry name" value="Zn-dependent exopeptidases"/>
    <property type="match status" value="1"/>
</dbReference>
<dbReference type="Gene3D" id="3.40.630.40">
    <property type="entry name" value="Zn-dependent exopeptidases"/>
    <property type="match status" value="1"/>
</dbReference>
<keyword evidence="2" id="KW-1185">Reference proteome</keyword>
<dbReference type="InterPro" id="IPR010247">
    <property type="entry name" value="HutG_amidohyd"/>
</dbReference>
<dbReference type="NCBIfam" id="TIGR02017">
    <property type="entry name" value="hutG_amidohyd"/>
    <property type="match status" value="1"/>
</dbReference>
<proteinExistence type="predicted"/>
<dbReference type="OrthoDB" id="8716700at2"/>
<evidence type="ECO:0000313" key="1">
    <source>
        <dbReference type="EMBL" id="OEO30001.1"/>
    </source>
</evidence>
<accession>A0A1E5XN57</accession>